<proteinExistence type="predicted"/>
<dbReference type="PATRIC" id="fig|394096.3.peg.8766"/>
<comment type="caution">
    <text evidence="5">The sequence shown here is derived from an EMBL/GenBank/DDBJ whole genome shotgun (WGS) entry which is preliminary data.</text>
</comment>
<dbReference type="Proteomes" id="UP000028725">
    <property type="component" value="Unassembled WGS sequence"/>
</dbReference>
<feature type="domain" description="Bacterial surface antigen (D15)" evidence="4">
    <location>
        <begin position="173"/>
        <end position="330"/>
    </location>
</feature>
<dbReference type="InterPro" id="IPR000184">
    <property type="entry name" value="Bac_surfAg_D15"/>
</dbReference>
<organism evidence="5 6">
    <name type="scientific">Hyalangium minutum</name>
    <dbReference type="NCBI Taxonomy" id="394096"/>
    <lineage>
        <taxon>Bacteria</taxon>
        <taxon>Pseudomonadati</taxon>
        <taxon>Myxococcota</taxon>
        <taxon>Myxococcia</taxon>
        <taxon>Myxococcales</taxon>
        <taxon>Cystobacterineae</taxon>
        <taxon>Archangiaceae</taxon>
        <taxon>Hyalangium</taxon>
    </lineage>
</organism>
<dbReference type="GO" id="GO:0019867">
    <property type="term" value="C:outer membrane"/>
    <property type="evidence" value="ECO:0007669"/>
    <property type="project" value="InterPro"/>
</dbReference>
<dbReference type="RefSeq" id="WP_240487267.1">
    <property type="nucleotide sequence ID" value="NZ_JMCB01000032.1"/>
</dbReference>
<feature type="chain" id="PRO_5001799257" evidence="3">
    <location>
        <begin position="18"/>
        <end position="360"/>
    </location>
</feature>
<keyword evidence="3" id="KW-0732">Signal</keyword>
<dbReference type="AlphaFoldDB" id="A0A085VWG3"/>
<accession>A0A085VWG3</accession>
<gene>
    <name evidence="5" type="ORF">DB31_6049</name>
</gene>
<protein>
    <submittedName>
        <fullName evidence="5">Outer membrane protein/protective antigen OMA87</fullName>
    </submittedName>
</protein>
<evidence type="ECO:0000313" key="6">
    <source>
        <dbReference type="Proteomes" id="UP000028725"/>
    </source>
</evidence>
<evidence type="ECO:0000313" key="5">
    <source>
        <dbReference type="EMBL" id="KFE59776.1"/>
    </source>
</evidence>
<reference evidence="5 6" key="1">
    <citation type="submission" date="2014-04" db="EMBL/GenBank/DDBJ databases">
        <title>Genome assembly of Hyalangium minutum DSM 14724.</title>
        <authorList>
            <person name="Sharma G."/>
            <person name="Subramanian S."/>
        </authorList>
    </citation>
    <scope>NUCLEOTIDE SEQUENCE [LARGE SCALE GENOMIC DNA]</scope>
    <source>
        <strain evidence="5 6">DSM 14724</strain>
    </source>
</reference>
<sequence>MKRSIAVLLLWCVTAGAEEPAAADARVDGALDVVPFALPAYQPETSWLLGGAAALVYQPPKDSGRRESQLLLAGAASVRKQFTLSLSSDVYAWEDRLHLGGTLSAARFPDQFFGVGSDTRASEKEPYSPTYYELELSPKWRVLPALYVGPSGRLQIARVAGQLPGGLLDRGEVTGERGGTTVQLGVSAFWDTRDSTLYPRSGSLIRAQARMARRALGSTTEFNLLRIDGRTYWTMPYARHVLALQALLELRGGEPPFYDTGKLGSGEMMRGYYEGRFRDRQHLALQAEYRTPLFWRVGSVVFASVGNVGRNLDAAMLSGLKPAAGAGLRLAPMKDVPVNLRLDVAYGSDLFFYLNLGEAF</sequence>
<feature type="signal peptide" evidence="3">
    <location>
        <begin position="1"/>
        <end position="17"/>
    </location>
</feature>
<keyword evidence="2" id="KW-0472">Membrane</keyword>
<dbReference type="STRING" id="394096.DB31_6049"/>
<dbReference type="Gene3D" id="2.40.160.50">
    <property type="entry name" value="membrane protein fhac: a member of the omp85/tpsb transporter family"/>
    <property type="match status" value="1"/>
</dbReference>
<dbReference type="Pfam" id="PF01103">
    <property type="entry name" value="Omp85"/>
    <property type="match status" value="1"/>
</dbReference>
<name>A0A085VWG3_9BACT</name>
<evidence type="ECO:0000256" key="2">
    <source>
        <dbReference type="ARBA" id="ARBA00023136"/>
    </source>
</evidence>
<keyword evidence="6" id="KW-1185">Reference proteome</keyword>
<evidence type="ECO:0000256" key="3">
    <source>
        <dbReference type="SAM" id="SignalP"/>
    </source>
</evidence>
<evidence type="ECO:0000259" key="4">
    <source>
        <dbReference type="Pfam" id="PF01103"/>
    </source>
</evidence>
<evidence type="ECO:0000256" key="1">
    <source>
        <dbReference type="ARBA" id="ARBA00004370"/>
    </source>
</evidence>
<comment type="subcellular location">
    <subcellularLocation>
        <location evidence="1">Membrane</location>
    </subcellularLocation>
</comment>
<dbReference type="EMBL" id="JMCB01000032">
    <property type="protein sequence ID" value="KFE59776.1"/>
    <property type="molecule type" value="Genomic_DNA"/>
</dbReference>